<sequence>MNCTLVFNYLPGKLTRDVNVVLTFDAPTKSELSTDQNYVAWRVANLKSTPGSTANNQFSVEYANRLGFSVAQLTNGNTVMPSSMIELTLGQSTDLTLDGSNPTWSNPSGGPGAVIRATNMTKYFQNIAVGTVKDGQGGFSTLEPSFLWKVGENLTAEAKFQPKLKMYVNLGYKESDFITADLASMTPVWTGDLAQLAPLTSFAFAETPQGGYAVTQLIKLSKTVSNLAESASPPSININFRCRLNWQATVGLAVVGATFTSIAKTCAENKYTYTEVKNDKNFYRTIGISKPGQSGNDLHKTMFNTVVNAIKGSRPAVAGVAGTPFSDDDIDKNWIMTDEVATNASSEDGFGGKEDVIVKGSAAWYHLK</sequence>
<organism evidence="1 2">
    <name type="scientific">Marasmius tenuissimus</name>
    <dbReference type="NCBI Taxonomy" id="585030"/>
    <lineage>
        <taxon>Eukaryota</taxon>
        <taxon>Fungi</taxon>
        <taxon>Dikarya</taxon>
        <taxon>Basidiomycota</taxon>
        <taxon>Agaricomycotina</taxon>
        <taxon>Agaricomycetes</taxon>
        <taxon>Agaricomycetidae</taxon>
        <taxon>Agaricales</taxon>
        <taxon>Marasmiineae</taxon>
        <taxon>Marasmiaceae</taxon>
        <taxon>Marasmius</taxon>
    </lineage>
</organism>
<reference evidence="1 2" key="1">
    <citation type="submission" date="2024-05" db="EMBL/GenBank/DDBJ databases">
        <title>A draft genome resource for the thread blight pathogen Marasmius tenuissimus strain MS-2.</title>
        <authorList>
            <person name="Yulfo-Soto G.E."/>
            <person name="Baruah I.K."/>
            <person name="Amoako-Attah I."/>
            <person name="Bukari Y."/>
            <person name="Meinhardt L.W."/>
            <person name="Bailey B.A."/>
            <person name="Cohen S.P."/>
        </authorList>
    </citation>
    <scope>NUCLEOTIDE SEQUENCE [LARGE SCALE GENOMIC DNA]</scope>
    <source>
        <strain evidence="1 2">MS-2</strain>
    </source>
</reference>
<proteinExistence type="predicted"/>
<evidence type="ECO:0000313" key="1">
    <source>
        <dbReference type="EMBL" id="KAL0070458.1"/>
    </source>
</evidence>
<evidence type="ECO:0000313" key="2">
    <source>
        <dbReference type="Proteomes" id="UP001437256"/>
    </source>
</evidence>
<accession>A0ABR3ABS9</accession>
<dbReference type="Proteomes" id="UP001437256">
    <property type="component" value="Unassembled WGS sequence"/>
</dbReference>
<name>A0ABR3ABS9_9AGAR</name>
<protein>
    <submittedName>
        <fullName evidence="1">Uncharacterized protein</fullName>
    </submittedName>
</protein>
<gene>
    <name evidence="1" type="ORF">AAF712_002290</name>
</gene>
<comment type="caution">
    <text evidence="1">The sequence shown here is derived from an EMBL/GenBank/DDBJ whole genome shotgun (WGS) entry which is preliminary data.</text>
</comment>
<keyword evidence="2" id="KW-1185">Reference proteome</keyword>
<dbReference type="EMBL" id="JBBXMP010000006">
    <property type="protein sequence ID" value="KAL0070458.1"/>
    <property type="molecule type" value="Genomic_DNA"/>
</dbReference>